<evidence type="ECO:0000313" key="2">
    <source>
        <dbReference type="EMBL" id="GJD96496.1"/>
    </source>
</evidence>
<evidence type="ECO:0000256" key="1">
    <source>
        <dbReference type="SAM" id="MobiDB-lite"/>
    </source>
</evidence>
<keyword evidence="3" id="KW-1185">Reference proteome</keyword>
<sequence length="160" mass="16184">MARLHANPSVASSDLAAALGSPRGGAPALFSACGLSLRRRVVRRATASGPGLRRALRRHIARQIAGFDAALTAGAGPADSAKVLRDLGGLKRLLDEIAADESKEAGHGTGTAGLAPGPAPPDLPALRAEIARRYAAFAGERPNAGLPREPAAAADPGARH</sequence>
<organism evidence="2 3">
    <name type="scientific">Methylobacterium iners</name>
    <dbReference type="NCBI Taxonomy" id="418707"/>
    <lineage>
        <taxon>Bacteria</taxon>
        <taxon>Pseudomonadati</taxon>
        <taxon>Pseudomonadota</taxon>
        <taxon>Alphaproteobacteria</taxon>
        <taxon>Hyphomicrobiales</taxon>
        <taxon>Methylobacteriaceae</taxon>
        <taxon>Methylobacterium</taxon>
    </lineage>
</organism>
<comment type="caution">
    <text evidence="2">The sequence shown here is derived from an EMBL/GenBank/DDBJ whole genome shotgun (WGS) entry which is preliminary data.</text>
</comment>
<gene>
    <name evidence="2" type="ORF">OCOJLMKI_3717</name>
</gene>
<dbReference type="RefSeq" id="WP_238245600.1">
    <property type="nucleotide sequence ID" value="NZ_BPQP01000062.1"/>
</dbReference>
<protein>
    <submittedName>
        <fullName evidence="2">Uncharacterized protein</fullName>
    </submittedName>
</protein>
<proteinExistence type="predicted"/>
<evidence type="ECO:0000313" key="3">
    <source>
        <dbReference type="Proteomes" id="UP001055125"/>
    </source>
</evidence>
<reference evidence="2" key="1">
    <citation type="journal article" date="2021" name="Front. Microbiol.">
        <title>Comprehensive Comparative Genomics and Phenotyping of Methylobacterium Species.</title>
        <authorList>
            <person name="Alessa O."/>
            <person name="Ogura Y."/>
            <person name="Fujitani Y."/>
            <person name="Takami H."/>
            <person name="Hayashi T."/>
            <person name="Sahin N."/>
            <person name="Tani A."/>
        </authorList>
    </citation>
    <scope>NUCLEOTIDE SEQUENCE</scope>
    <source>
        <strain evidence="2">DSM 19015</strain>
    </source>
</reference>
<feature type="region of interest" description="Disordered" evidence="1">
    <location>
        <begin position="101"/>
        <end position="123"/>
    </location>
</feature>
<dbReference type="Proteomes" id="UP001055125">
    <property type="component" value="Unassembled WGS sequence"/>
</dbReference>
<reference evidence="2" key="2">
    <citation type="submission" date="2021-08" db="EMBL/GenBank/DDBJ databases">
        <authorList>
            <person name="Tani A."/>
            <person name="Ola A."/>
            <person name="Ogura Y."/>
            <person name="Katsura K."/>
            <person name="Hayashi T."/>
        </authorList>
    </citation>
    <scope>NUCLEOTIDE SEQUENCE</scope>
    <source>
        <strain evidence="2">DSM 19015</strain>
    </source>
</reference>
<name>A0ABQ4S0V7_9HYPH</name>
<accession>A0ABQ4S0V7</accession>
<dbReference type="EMBL" id="BPQP01000062">
    <property type="protein sequence ID" value="GJD96496.1"/>
    <property type="molecule type" value="Genomic_DNA"/>
</dbReference>
<feature type="region of interest" description="Disordered" evidence="1">
    <location>
        <begin position="139"/>
        <end position="160"/>
    </location>
</feature>